<dbReference type="Pfam" id="PF05529">
    <property type="entry name" value="Bap31"/>
    <property type="match status" value="1"/>
</dbReference>
<evidence type="ECO:0000256" key="3">
    <source>
        <dbReference type="ARBA" id="ARBA00022989"/>
    </source>
</evidence>
<evidence type="ECO:0000256" key="2">
    <source>
        <dbReference type="ARBA" id="ARBA00022692"/>
    </source>
</evidence>
<dbReference type="PANTHER" id="PTHR12701:SF20">
    <property type="entry name" value="ENDOPLASMIC RETICULUM TRANSMEMBRANE PROTEIN"/>
    <property type="match status" value="1"/>
</dbReference>
<keyword evidence="4 5" id="KW-0472">Membrane</keyword>
<evidence type="ECO:0000313" key="9">
    <source>
        <dbReference type="Proteomes" id="UP001175271"/>
    </source>
</evidence>
<evidence type="ECO:0000256" key="1">
    <source>
        <dbReference type="ARBA" id="ARBA00004141"/>
    </source>
</evidence>
<comment type="subcellular location">
    <subcellularLocation>
        <location evidence="5">Endoplasmic reticulum membrane</location>
        <topology evidence="5">Multi-pass membrane protein</topology>
    </subcellularLocation>
    <subcellularLocation>
        <location evidence="1">Membrane</location>
        <topology evidence="1">Multi-pass membrane protein</topology>
    </subcellularLocation>
</comment>
<dbReference type="InterPro" id="IPR040463">
    <property type="entry name" value="BAP29/BAP31_N"/>
</dbReference>
<organism evidence="8 9">
    <name type="scientific">Steinernema hermaphroditum</name>
    <dbReference type="NCBI Taxonomy" id="289476"/>
    <lineage>
        <taxon>Eukaryota</taxon>
        <taxon>Metazoa</taxon>
        <taxon>Ecdysozoa</taxon>
        <taxon>Nematoda</taxon>
        <taxon>Chromadorea</taxon>
        <taxon>Rhabditida</taxon>
        <taxon>Tylenchina</taxon>
        <taxon>Panagrolaimomorpha</taxon>
        <taxon>Strongyloidoidea</taxon>
        <taxon>Steinernematidae</taxon>
        <taxon>Steinernema</taxon>
    </lineage>
</organism>
<feature type="transmembrane region" description="Helical" evidence="5">
    <location>
        <begin position="6"/>
        <end position="27"/>
    </location>
</feature>
<feature type="domain" description="BAP29/BAP31 transmembrane" evidence="7">
    <location>
        <begin position="1"/>
        <end position="135"/>
    </location>
</feature>
<dbReference type="Proteomes" id="UP001175271">
    <property type="component" value="Unassembled WGS sequence"/>
</dbReference>
<feature type="transmembrane region" description="Helical" evidence="5">
    <location>
        <begin position="103"/>
        <end position="124"/>
    </location>
</feature>
<dbReference type="GO" id="GO:0070973">
    <property type="term" value="P:protein localization to endoplasmic reticulum exit site"/>
    <property type="evidence" value="ECO:0007669"/>
    <property type="project" value="UniProtKB-UniRule"/>
</dbReference>
<evidence type="ECO:0000256" key="6">
    <source>
        <dbReference type="SAM" id="MobiDB-lite"/>
    </source>
</evidence>
<evidence type="ECO:0000256" key="4">
    <source>
        <dbReference type="ARBA" id="ARBA00023136"/>
    </source>
</evidence>
<keyword evidence="2 5" id="KW-0812">Transmembrane</keyword>
<evidence type="ECO:0000256" key="5">
    <source>
        <dbReference type="RuleBase" id="RU367026"/>
    </source>
</evidence>
<proteinExistence type="inferred from homology"/>
<accession>A0AA39LSQ9</accession>
<sequence length="217" mass="24530">MTFQWTVVAATLYVEIFVVLILLLPWIRPTLWNKFFKSRAICSITRFAGVYSYVGVSILVLLFFDAIREVRKYSDSSVIERSSHMADADALMHMRLFRAQRNLYISGIALLLFLIIKRICALLIRGAQLEASAEAALKQAESANKAAKDLMSAQSEGEESEQVEKLKRHMKELQQELKIKQGEVEGLQEDLSKLREQHEEAIAAAAAKNTPGDKKKD</sequence>
<dbReference type="PANTHER" id="PTHR12701">
    <property type="entry name" value="BCR-ASSOCIATED PROTEIN, BAP"/>
    <property type="match status" value="1"/>
</dbReference>
<keyword evidence="5" id="KW-0813">Transport</keyword>
<reference evidence="8" key="1">
    <citation type="submission" date="2023-06" db="EMBL/GenBank/DDBJ databases">
        <title>Genomic analysis of the entomopathogenic nematode Steinernema hermaphroditum.</title>
        <authorList>
            <person name="Schwarz E.M."/>
            <person name="Heppert J.K."/>
            <person name="Baniya A."/>
            <person name="Schwartz H.T."/>
            <person name="Tan C.-H."/>
            <person name="Antoshechkin I."/>
            <person name="Sternberg P.W."/>
            <person name="Goodrich-Blair H."/>
            <person name="Dillman A.R."/>
        </authorList>
    </citation>
    <scope>NUCLEOTIDE SEQUENCE</scope>
    <source>
        <strain evidence="8">PS9179</strain>
        <tissue evidence="8">Whole animal</tissue>
    </source>
</reference>
<comment type="caution">
    <text evidence="8">The sequence shown here is derived from an EMBL/GenBank/DDBJ whole genome shotgun (WGS) entry which is preliminary data.</text>
</comment>
<dbReference type="GO" id="GO:0006886">
    <property type="term" value="P:intracellular protein transport"/>
    <property type="evidence" value="ECO:0007669"/>
    <property type="project" value="UniProtKB-UniRule"/>
</dbReference>
<keyword evidence="5" id="KW-0653">Protein transport</keyword>
<dbReference type="InterPro" id="IPR008417">
    <property type="entry name" value="BAP29/BAP31"/>
</dbReference>
<dbReference type="EMBL" id="JAUCMV010000003">
    <property type="protein sequence ID" value="KAK0407990.1"/>
    <property type="molecule type" value="Genomic_DNA"/>
</dbReference>
<dbReference type="AlphaFoldDB" id="A0AA39LSQ9"/>
<keyword evidence="9" id="KW-1185">Reference proteome</keyword>
<protein>
    <recommendedName>
        <fullName evidence="5">Endoplasmic reticulum transmembrane protein</fullName>
    </recommendedName>
</protein>
<keyword evidence="5" id="KW-0931">ER-Golgi transport</keyword>
<comment type="similarity">
    <text evidence="5">Belongs to the BCAP29/BCAP31 family.</text>
</comment>
<evidence type="ECO:0000259" key="7">
    <source>
        <dbReference type="Pfam" id="PF05529"/>
    </source>
</evidence>
<feature type="region of interest" description="Disordered" evidence="6">
    <location>
        <begin position="148"/>
        <end position="168"/>
    </location>
</feature>
<keyword evidence="5" id="KW-0256">Endoplasmic reticulum</keyword>
<keyword evidence="3 5" id="KW-1133">Transmembrane helix</keyword>
<gene>
    <name evidence="8" type="ORF">QR680_003707</name>
</gene>
<name>A0AA39LSQ9_9BILA</name>
<evidence type="ECO:0000313" key="8">
    <source>
        <dbReference type="EMBL" id="KAK0407990.1"/>
    </source>
</evidence>
<feature type="transmembrane region" description="Helical" evidence="5">
    <location>
        <begin position="48"/>
        <end position="67"/>
    </location>
</feature>
<comment type="function">
    <text evidence="5">May play a role in anterograde transport of membrane proteins from the endoplasmic reticulum to the Golgi.</text>
</comment>
<dbReference type="GO" id="GO:0005789">
    <property type="term" value="C:endoplasmic reticulum membrane"/>
    <property type="evidence" value="ECO:0007669"/>
    <property type="project" value="UniProtKB-SubCell"/>
</dbReference>
<dbReference type="GO" id="GO:0006888">
    <property type="term" value="P:endoplasmic reticulum to Golgi vesicle-mediated transport"/>
    <property type="evidence" value="ECO:0007669"/>
    <property type="project" value="UniProtKB-UniRule"/>
</dbReference>